<sequence length="337" mass="36006">MSSPSYEDGIATSTSKHAPLSISDEPQSEPPMRQPSTRATLLTLSFSSLDLQELTVEDLSHTCYGTMINCLGAIAGTLGSIPCCICCPNPYKQLSLTPALSKVGGSRRGSVQQGSVGLVSRFGQFYRSVDPGLAADCRFKHLVSVKVNPFSEEIRQINVKIQVVEIPRQKVMSKDNLQVDIESVIVYRAQTTLRDVVGARNLQSILTEREAVAAEIEQSEHGVPDILLPPELQSSLSSAAQARRTGEAKVIAARAEVDSAKLMREAADILSSPAAIQIRQLETLQAMARNPGTNLLFVPMSLVGNGADSGNMVGNLAMQQALQHGLTGSGSQQAYSG</sequence>
<dbReference type="Pfam" id="PF01145">
    <property type="entry name" value="Band_7"/>
    <property type="match status" value="1"/>
</dbReference>
<keyword evidence="5" id="KW-1185">Reference proteome</keyword>
<evidence type="ECO:0000256" key="2">
    <source>
        <dbReference type="SAM" id="MobiDB-lite"/>
    </source>
</evidence>
<organism evidence="4 5">
    <name type="scientific">Sporidiobolus salmonicolor</name>
    <name type="common">Yeast-like fungus</name>
    <name type="synonym">Sporobolomyces salmonicolor</name>
    <dbReference type="NCBI Taxonomy" id="5005"/>
    <lineage>
        <taxon>Eukaryota</taxon>
        <taxon>Fungi</taxon>
        <taxon>Dikarya</taxon>
        <taxon>Basidiomycota</taxon>
        <taxon>Pucciniomycotina</taxon>
        <taxon>Microbotryomycetes</taxon>
        <taxon>Sporidiobolales</taxon>
        <taxon>Sporidiobolaceae</taxon>
        <taxon>Sporobolomyces</taxon>
    </lineage>
</organism>
<dbReference type="OrthoDB" id="2105077at2759"/>
<dbReference type="AlphaFoldDB" id="A0A0D6EH76"/>
<gene>
    <name evidence="4" type="primary">SPOSA6832_00762</name>
</gene>
<dbReference type="Proteomes" id="UP000243876">
    <property type="component" value="Unassembled WGS sequence"/>
</dbReference>
<accession>A0A0D6EH76</accession>
<dbReference type="PANTHER" id="PTHR10264">
    <property type="entry name" value="BAND 7 PROTEIN-RELATED"/>
    <property type="match status" value="1"/>
</dbReference>
<dbReference type="GO" id="GO:0005886">
    <property type="term" value="C:plasma membrane"/>
    <property type="evidence" value="ECO:0007669"/>
    <property type="project" value="InterPro"/>
</dbReference>
<dbReference type="InterPro" id="IPR043202">
    <property type="entry name" value="Band-7_stomatin-like"/>
</dbReference>
<comment type="similarity">
    <text evidence="1">Belongs to the band 7/mec-2 family.</text>
</comment>
<evidence type="ECO:0000256" key="1">
    <source>
        <dbReference type="ARBA" id="ARBA00008164"/>
    </source>
</evidence>
<dbReference type="InterPro" id="IPR036013">
    <property type="entry name" value="Band_7/SPFH_dom_sf"/>
</dbReference>
<proteinExistence type="inferred from homology"/>
<protein>
    <submittedName>
        <fullName evidence="4">SPOSA6832_00762-mRNA-1:cds</fullName>
    </submittedName>
</protein>
<dbReference type="InterPro" id="IPR001107">
    <property type="entry name" value="Band_7"/>
</dbReference>
<dbReference type="EMBL" id="CENE01000002">
    <property type="protein sequence ID" value="CEQ39256.1"/>
    <property type="molecule type" value="Genomic_DNA"/>
</dbReference>
<dbReference type="Gene3D" id="3.30.479.30">
    <property type="entry name" value="Band 7 domain"/>
    <property type="match status" value="1"/>
</dbReference>
<evidence type="ECO:0000313" key="4">
    <source>
        <dbReference type="EMBL" id="CEQ39256.1"/>
    </source>
</evidence>
<feature type="compositionally biased region" description="Polar residues" evidence="2">
    <location>
        <begin position="1"/>
        <end position="16"/>
    </location>
</feature>
<reference evidence="5" key="1">
    <citation type="submission" date="2015-02" db="EMBL/GenBank/DDBJ databases">
        <authorList>
            <person name="Gon?alves P."/>
        </authorList>
    </citation>
    <scope>NUCLEOTIDE SEQUENCE [LARGE SCALE GENOMIC DNA]</scope>
</reference>
<dbReference type="PANTHER" id="PTHR10264:SF19">
    <property type="entry name" value="AT06885P-RELATED"/>
    <property type="match status" value="1"/>
</dbReference>
<evidence type="ECO:0000313" key="5">
    <source>
        <dbReference type="Proteomes" id="UP000243876"/>
    </source>
</evidence>
<evidence type="ECO:0000259" key="3">
    <source>
        <dbReference type="Pfam" id="PF01145"/>
    </source>
</evidence>
<name>A0A0D6EH76_SPOSA</name>
<dbReference type="SUPFAM" id="SSF117892">
    <property type="entry name" value="Band 7/SPFH domain"/>
    <property type="match status" value="1"/>
</dbReference>
<feature type="domain" description="Band 7" evidence="3">
    <location>
        <begin position="111"/>
        <end position="188"/>
    </location>
</feature>
<feature type="region of interest" description="Disordered" evidence="2">
    <location>
        <begin position="1"/>
        <end position="36"/>
    </location>
</feature>
<dbReference type="Gene3D" id="6.10.250.2090">
    <property type="match status" value="1"/>
</dbReference>